<keyword evidence="5 12" id="KW-0812">Transmembrane</keyword>
<keyword evidence="11 12" id="KW-0998">Cell outer membrane</keyword>
<keyword evidence="9 13" id="KW-0798">TonB box</keyword>
<dbReference type="Gene3D" id="2.40.170.20">
    <property type="entry name" value="TonB-dependent receptor, beta-barrel domain"/>
    <property type="match status" value="1"/>
</dbReference>
<protein>
    <submittedName>
        <fullName evidence="17">Fe(3+) dicitrate transport protein</fullName>
    </submittedName>
</protein>
<feature type="signal peptide" evidence="14">
    <location>
        <begin position="1"/>
        <end position="19"/>
    </location>
</feature>
<organism evidence="17 18">
    <name type="scientific">Arcicella aurantiaca</name>
    <dbReference type="NCBI Taxonomy" id="591202"/>
    <lineage>
        <taxon>Bacteria</taxon>
        <taxon>Pseudomonadati</taxon>
        <taxon>Bacteroidota</taxon>
        <taxon>Cytophagia</taxon>
        <taxon>Cytophagales</taxon>
        <taxon>Flectobacillaceae</taxon>
        <taxon>Arcicella</taxon>
    </lineage>
</organism>
<dbReference type="Pfam" id="PF00593">
    <property type="entry name" value="TonB_dep_Rec_b-barrel"/>
    <property type="match status" value="1"/>
</dbReference>
<evidence type="ECO:0000256" key="14">
    <source>
        <dbReference type="SAM" id="SignalP"/>
    </source>
</evidence>
<evidence type="ECO:0000256" key="10">
    <source>
        <dbReference type="ARBA" id="ARBA00023136"/>
    </source>
</evidence>
<dbReference type="Pfam" id="PF07715">
    <property type="entry name" value="Plug"/>
    <property type="match status" value="1"/>
</dbReference>
<dbReference type="GO" id="GO:0009279">
    <property type="term" value="C:cell outer membrane"/>
    <property type="evidence" value="ECO:0007669"/>
    <property type="project" value="UniProtKB-SubCell"/>
</dbReference>
<evidence type="ECO:0000256" key="11">
    <source>
        <dbReference type="ARBA" id="ARBA00023237"/>
    </source>
</evidence>
<dbReference type="AlphaFoldDB" id="A0A316DFW8"/>
<dbReference type="PROSITE" id="PS52016">
    <property type="entry name" value="TONB_DEPENDENT_REC_3"/>
    <property type="match status" value="1"/>
</dbReference>
<evidence type="ECO:0000256" key="5">
    <source>
        <dbReference type="ARBA" id="ARBA00022692"/>
    </source>
</evidence>
<dbReference type="PANTHER" id="PTHR32552:SF68">
    <property type="entry name" value="FERRICHROME OUTER MEMBRANE TRANSPORTER_PHAGE RECEPTOR"/>
    <property type="match status" value="1"/>
</dbReference>
<dbReference type="InterPro" id="IPR010917">
    <property type="entry name" value="TonB_rcpt_CS"/>
</dbReference>
<dbReference type="InterPro" id="IPR000531">
    <property type="entry name" value="Beta-barrel_TonB"/>
</dbReference>
<comment type="caution">
    <text evidence="17">The sequence shown here is derived from an EMBL/GenBank/DDBJ whole genome shotgun (WGS) entry which is preliminary data.</text>
</comment>
<keyword evidence="10 12" id="KW-0472">Membrane</keyword>
<feature type="chain" id="PRO_5016392301" evidence="14">
    <location>
        <begin position="20"/>
        <end position="737"/>
    </location>
</feature>
<gene>
    <name evidence="17" type="ORF">LV89_04989</name>
</gene>
<keyword evidence="6 14" id="KW-0732">Signal</keyword>
<dbReference type="EMBL" id="QGGO01000059">
    <property type="protein sequence ID" value="PWK15463.1"/>
    <property type="molecule type" value="Genomic_DNA"/>
</dbReference>
<evidence type="ECO:0000256" key="9">
    <source>
        <dbReference type="ARBA" id="ARBA00023077"/>
    </source>
</evidence>
<dbReference type="InterPro" id="IPR037066">
    <property type="entry name" value="Plug_dom_sf"/>
</dbReference>
<name>A0A316DFW8_9BACT</name>
<reference evidence="17 18" key="1">
    <citation type="submission" date="2018-05" db="EMBL/GenBank/DDBJ databases">
        <title>Genomic Encyclopedia of Archaeal and Bacterial Type Strains, Phase II (KMG-II): from individual species to whole genera.</title>
        <authorList>
            <person name="Goeker M."/>
        </authorList>
    </citation>
    <scope>NUCLEOTIDE SEQUENCE [LARGE SCALE GENOMIC DNA]</scope>
    <source>
        <strain evidence="17 18">DSM 22214</strain>
    </source>
</reference>
<keyword evidence="2 12" id="KW-0813">Transport</keyword>
<evidence type="ECO:0000256" key="12">
    <source>
        <dbReference type="PROSITE-ProRule" id="PRU01360"/>
    </source>
</evidence>
<evidence type="ECO:0000256" key="7">
    <source>
        <dbReference type="ARBA" id="ARBA00023004"/>
    </source>
</evidence>
<keyword evidence="8" id="KW-0406">Ion transport</keyword>
<dbReference type="PANTHER" id="PTHR32552">
    <property type="entry name" value="FERRICHROME IRON RECEPTOR-RELATED"/>
    <property type="match status" value="1"/>
</dbReference>
<dbReference type="InterPro" id="IPR012910">
    <property type="entry name" value="Plug_dom"/>
</dbReference>
<dbReference type="SUPFAM" id="SSF56935">
    <property type="entry name" value="Porins"/>
    <property type="match status" value="1"/>
</dbReference>
<feature type="domain" description="TonB-dependent receptor plug" evidence="16">
    <location>
        <begin position="79"/>
        <end position="167"/>
    </location>
</feature>
<feature type="domain" description="TonB-dependent receptor-like beta-barrel" evidence="15">
    <location>
        <begin position="230"/>
        <end position="701"/>
    </location>
</feature>
<dbReference type="InterPro" id="IPR036942">
    <property type="entry name" value="Beta-barrel_TonB_sf"/>
</dbReference>
<dbReference type="OrthoDB" id="9758472at2"/>
<evidence type="ECO:0000256" key="2">
    <source>
        <dbReference type="ARBA" id="ARBA00022448"/>
    </source>
</evidence>
<dbReference type="Gene3D" id="2.170.130.10">
    <property type="entry name" value="TonB-dependent receptor, plug domain"/>
    <property type="match status" value="1"/>
</dbReference>
<evidence type="ECO:0000259" key="16">
    <source>
        <dbReference type="Pfam" id="PF07715"/>
    </source>
</evidence>
<dbReference type="GO" id="GO:0015344">
    <property type="term" value="F:siderophore uptake transmembrane transporter activity"/>
    <property type="evidence" value="ECO:0007669"/>
    <property type="project" value="TreeGrafter"/>
</dbReference>
<evidence type="ECO:0000256" key="13">
    <source>
        <dbReference type="RuleBase" id="RU003357"/>
    </source>
</evidence>
<sequence length="737" mass="83530">MKYLLLFFCSILTFFSSFAQQIKEDSVKLKNRNLQEIVVKGYRKDLMLSSLAPVNGTYIFAGKKSEIIALDKMDVNVVDNNPRQIFAKVPGVFVFETDGSGNQVNIATRGLTAHRSWEMNVRQNNVMTNSDLYGYPASHFNAPMESIQRIELVRGSGSLQYGGQFGGMVNYISKEADDSKRISYETQNSLGSYGLWSTYNSLSGRIKKFKYFTYYNYRQSDGYRQNSEYQYQAYRIALQYDFSTKVVLKAEYNRMNYVNHINGGLSDAQFYENTRQSTRNRNYYSPDIHLPSISLDYKINNNTTFNFISSAILGSRNSVQFIALSTVRDTINPNTGTYNPRQVDIDQYNSYANEARLMHQFTIRSMKNTIVSGVRYINNNLIRKQLGKGTTGSDYDLTLTNPIWGRDLSFKTSNVSLFIENLLQITPKLSFTAGLRYENGETNMTGKISYYDANKIPVTITHKFALLGTGAEYHFNPQVSIYANYSQAYRPVIFADIIPTTALNQVNPDIQDAYGSNSELGIKGDIARGLRLNFTLFALKYNNRIGDLVLTNQQGQTYFYKTNTGNSLSKGFELYAELQPMAWLDENSHRFQFSIFSSTSLIDARYINGTLAVSGKNVDVTGNRVEAAPRWISRNGLQIRYKGISGTLQYSFVGDAFADALNTEKPNASGTLGLVPSYQLVDMNFTYRFLEKYNIKLLLNNMFNQQYFTERPAFFPGPGGLYPSDGRSIILSIGAKF</sequence>
<dbReference type="Proteomes" id="UP000245489">
    <property type="component" value="Unassembled WGS sequence"/>
</dbReference>
<evidence type="ECO:0000256" key="4">
    <source>
        <dbReference type="ARBA" id="ARBA00022496"/>
    </source>
</evidence>
<keyword evidence="7" id="KW-0408">Iron</keyword>
<keyword evidence="3 12" id="KW-1134">Transmembrane beta strand</keyword>
<accession>A0A316DFW8</accession>
<comment type="subcellular location">
    <subcellularLocation>
        <location evidence="1 12">Cell outer membrane</location>
        <topology evidence="1 12">Multi-pass membrane protein</topology>
    </subcellularLocation>
</comment>
<evidence type="ECO:0000313" key="18">
    <source>
        <dbReference type="Proteomes" id="UP000245489"/>
    </source>
</evidence>
<evidence type="ECO:0000256" key="1">
    <source>
        <dbReference type="ARBA" id="ARBA00004571"/>
    </source>
</evidence>
<dbReference type="RefSeq" id="WP_109745668.1">
    <property type="nucleotide sequence ID" value="NZ_QGGO01000059.1"/>
</dbReference>
<evidence type="ECO:0000256" key="3">
    <source>
        <dbReference type="ARBA" id="ARBA00022452"/>
    </source>
</evidence>
<evidence type="ECO:0000256" key="6">
    <source>
        <dbReference type="ARBA" id="ARBA00022729"/>
    </source>
</evidence>
<dbReference type="PROSITE" id="PS01156">
    <property type="entry name" value="TONB_DEPENDENT_REC_2"/>
    <property type="match status" value="1"/>
</dbReference>
<evidence type="ECO:0000259" key="15">
    <source>
        <dbReference type="Pfam" id="PF00593"/>
    </source>
</evidence>
<evidence type="ECO:0000313" key="17">
    <source>
        <dbReference type="EMBL" id="PWK15463.1"/>
    </source>
</evidence>
<comment type="similarity">
    <text evidence="12 13">Belongs to the TonB-dependent receptor family.</text>
</comment>
<proteinExistence type="inferred from homology"/>
<dbReference type="InterPro" id="IPR039426">
    <property type="entry name" value="TonB-dep_rcpt-like"/>
</dbReference>
<keyword evidence="18" id="KW-1185">Reference proteome</keyword>
<evidence type="ECO:0000256" key="8">
    <source>
        <dbReference type="ARBA" id="ARBA00023065"/>
    </source>
</evidence>
<keyword evidence="4" id="KW-0410">Iron transport</keyword>